<protein>
    <submittedName>
        <fullName evidence="1">Uncharacterized protein</fullName>
    </submittedName>
</protein>
<dbReference type="Proteomes" id="UP000018208">
    <property type="component" value="Unassembled WGS sequence"/>
</dbReference>
<comment type="caution">
    <text evidence="1">The sequence shown here is derived from an EMBL/GenBank/DDBJ whole genome shotgun (WGS) entry which is preliminary data.</text>
</comment>
<dbReference type="KEGG" id="ssao:94294508"/>
<accession>A0A9P8LZL3</accession>
<evidence type="ECO:0000313" key="1">
    <source>
        <dbReference type="EMBL" id="KAH0577134.1"/>
    </source>
</evidence>
<dbReference type="EMBL" id="AUWU02000001">
    <property type="protein sequence ID" value="KAH0577134.1"/>
    <property type="molecule type" value="Genomic_DNA"/>
</dbReference>
<keyword evidence="2" id="KW-1185">Reference proteome</keyword>
<organism evidence="1 2">
    <name type="scientific">Spironucleus salmonicida</name>
    <dbReference type="NCBI Taxonomy" id="348837"/>
    <lineage>
        <taxon>Eukaryota</taxon>
        <taxon>Metamonada</taxon>
        <taxon>Diplomonadida</taxon>
        <taxon>Hexamitidae</taxon>
        <taxon>Hexamitinae</taxon>
        <taxon>Spironucleus</taxon>
    </lineage>
</organism>
<reference evidence="1 2" key="1">
    <citation type="journal article" date="2014" name="PLoS Genet.">
        <title>The Genome of Spironucleus salmonicida Highlights a Fish Pathogen Adapted to Fluctuating Environments.</title>
        <authorList>
            <person name="Xu F."/>
            <person name="Jerlstrom-Hultqvist J."/>
            <person name="Einarsson E."/>
            <person name="Astvaldsson A."/>
            <person name="Svard S.G."/>
            <person name="Andersson J.O."/>
        </authorList>
    </citation>
    <scope>NUCLEOTIDE SEQUENCE [LARGE SCALE GENOMIC DNA]</scope>
    <source>
        <strain evidence="1 2">ATCC 50377</strain>
    </source>
</reference>
<dbReference type="AlphaFoldDB" id="A0A9P8LZL3"/>
<dbReference type="GeneID" id="94294508"/>
<sequence length="206" mass="23126">MNNIYIESIYSEQCSVGSKNGVPTVYIVAVQVPANPAHEHFRLNAADCGELSSPAMVPHRRQDYVARLPSSVAKAWCLQSSKRGFQRLGQAVPCWYRPSPHAQFSPYRKTLRPLFYGVRAGLADADIDSTLWNELEPDRFRECSRRGISSSAQDTQMAPFVSDAAPRLRAAAQPTLQGRGRMLVLLYLFVYFWLLARGRNTSETES</sequence>
<dbReference type="RefSeq" id="XP_067767907.1">
    <property type="nucleotide sequence ID" value="XM_067904425.1"/>
</dbReference>
<evidence type="ECO:0000313" key="2">
    <source>
        <dbReference type="Proteomes" id="UP000018208"/>
    </source>
</evidence>
<proteinExistence type="predicted"/>
<name>A0A9P8LZL3_9EUKA</name>
<gene>
    <name evidence="1" type="ORF">SS50377_20485</name>
</gene>